<dbReference type="InterPro" id="IPR050819">
    <property type="entry name" value="Tripeptidyl-peptidase_I"/>
</dbReference>
<keyword evidence="4" id="KW-1185">Reference proteome</keyword>
<evidence type="ECO:0000259" key="2">
    <source>
        <dbReference type="PROSITE" id="PS51695"/>
    </source>
</evidence>
<gene>
    <name evidence="3" type="ORF">ACFFNX_46415</name>
</gene>
<evidence type="ECO:0000313" key="3">
    <source>
        <dbReference type="EMBL" id="MFB9839602.1"/>
    </source>
</evidence>
<dbReference type="Gene3D" id="3.40.50.200">
    <property type="entry name" value="Peptidase S8/S53 domain"/>
    <property type="match status" value="1"/>
</dbReference>
<protein>
    <recommendedName>
        <fullName evidence="2">Peptidase S53 domain-containing protein</fullName>
    </recommendedName>
</protein>
<feature type="domain" description="Peptidase S53" evidence="2">
    <location>
        <begin position="77"/>
        <end position="416"/>
    </location>
</feature>
<dbReference type="PANTHER" id="PTHR14218:SF15">
    <property type="entry name" value="TRIPEPTIDYL-PEPTIDASE 1"/>
    <property type="match status" value="1"/>
</dbReference>
<dbReference type="InterPro" id="IPR030400">
    <property type="entry name" value="Sedolisin_dom"/>
</dbReference>
<dbReference type="InterPro" id="IPR036852">
    <property type="entry name" value="Peptidase_S8/S53_dom_sf"/>
</dbReference>
<evidence type="ECO:0000256" key="1">
    <source>
        <dbReference type="SAM" id="SignalP"/>
    </source>
</evidence>
<sequence>MNPRRRLAAILTVIITTALTLSSVSSADAATSASKLSVGFGCASATSAGQLHCFGRVRAHRASNGKIAPLTVTSPTGLLPADLQSAYKVAGLSGAGRTVAIVDAQDDPNAEADLAHYRSQLGLSACTTANGCFKKVNQNGNASPLPTADYGWAEEISLDLDMVSAICPGCHILLVEADEPTDASLGAAVDTAAATSGVVAISNSYGGAEDSSILAADTHFDHPGIAVTASSGDSGYGVSWPASSQYVTAVGGTTLNKADNARGWTETAWSGAGSGCSAYEPKPSWQHDTACAKRTVADVSAVADPSTGVGVYDTYNSCGTSSFCDVLISLGLVQGLDGWAAVGGTSASSPIIASVYALAGNTGSTNYGSYPYAHTSSLFDVTSGSNGSCGGTYLCTAGTGYDGPTGLGTPNGVGGF</sequence>
<dbReference type="PROSITE" id="PS51695">
    <property type="entry name" value="SEDOLISIN"/>
    <property type="match status" value="1"/>
</dbReference>
<dbReference type="SUPFAM" id="SSF52743">
    <property type="entry name" value="Subtilisin-like"/>
    <property type="match status" value="1"/>
</dbReference>
<dbReference type="PANTHER" id="PTHR14218">
    <property type="entry name" value="PROTEASE S8 TRIPEPTIDYL PEPTIDASE I CLN2"/>
    <property type="match status" value="1"/>
</dbReference>
<proteinExistence type="predicted"/>
<dbReference type="EMBL" id="JBHLZP010000756">
    <property type="protein sequence ID" value="MFB9839602.1"/>
    <property type="molecule type" value="Genomic_DNA"/>
</dbReference>
<organism evidence="3 4">
    <name type="scientific">Actinoallomurus acaciae</name>
    <dbReference type="NCBI Taxonomy" id="502577"/>
    <lineage>
        <taxon>Bacteria</taxon>
        <taxon>Bacillati</taxon>
        <taxon>Actinomycetota</taxon>
        <taxon>Actinomycetes</taxon>
        <taxon>Streptosporangiales</taxon>
        <taxon>Thermomonosporaceae</taxon>
        <taxon>Actinoallomurus</taxon>
    </lineage>
</organism>
<feature type="chain" id="PRO_5046083747" description="Peptidase S53 domain-containing protein" evidence="1">
    <location>
        <begin position="30"/>
        <end position="416"/>
    </location>
</feature>
<dbReference type="Proteomes" id="UP001589627">
    <property type="component" value="Unassembled WGS sequence"/>
</dbReference>
<evidence type="ECO:0000313" key="4">
    <source>
        <dbReference type="Proteomes" id="UP001589627"/>
    </source>
</evidence>
<reference evidence="3 4" key="1">
    <citation type="submission" date="2024-09" db="EMBL/GenBank/DDBJ databases">
        <authorList>
            <person name="Sun Q."/>
            <person name="Mori K."/>
        </authorList>
    </citation>
    <scope>NUCLEOTIDE SEQUENCE [LARGE SCALE GENOMIC DNA]</scope>
    <source>
        <strain evidence="3 4">TBRC 0563</strain>
    </source>
</reference>
<feature type="signal peptide" evidence="1">
    <location>
        <begin position="1"/>
        <end position="29"/>
    </location>
</feature>
<name>A0ABV5YZ10_9ACTN</name>
<accession>A0ABV5YZ10</accession>
<dbReference type="CDD" id="cd04056">
    <property type="entry name" value="Peptidases_S53"/>
    <property type="match status" value="1"/>
</dbReference>
<keyword evidence="1" id="KW-0732">Signal</keyword>
<dbReference type="RefSeq" id="WP_378212750.1">
    <property type="nucleotide sequence ID" value="NZ_JBHLZP010000756.1"/>
</dbReference>
<comment type="caution">
    <text evidence="3">The sequence shown here is derived from an EMBL/GenBank/DDBJ whole genome shotgun (WGS) entry which is preliminary data.</text>
</comment>